<dbReference type="OrthoDB" id="9816400at2"/>
<comment type="caution">
    <text evidence="3">The sequence shown here is derived from an EMBL/GenBank/DDBJ whole genome shotgun (WGS) entry which is preliminary data.</text>
</comment>
<dbReference type="Gene3D" id="3.10.350.10">
    <property type="entry name" value="LysM domain"/>
    <property type="match status" value="1"/>
</dbReference>
<dbReference type="Proteomes" id="UP000241736">
    <property type="component" value="Unassembled WGS sequence"/>
</dbReference>
<dbReference type="CDD" id="cd00118">
    <property type="entry name" value="LysM"/>
    <property type="match status" value="1"/>
</dbReference>
<keyword evidence="1" id="KW-0812">Transmembrane</keyword>
<dbReference type="Gene3D" id="2.60.40.10">
    <property type="entry name" value="Immunoglobulins"/>
    <property type="match status" value="6"/>
</dbReference>
<evidence type="ECO:0000259" key="2">
    <source>
        <dbReference type="PROSITE" id="PS51782"/>
    </source>
</evidence>
<feature type="transmembrane region" description="Helical" evidence="1">
    <location>
        <begin position="1472"/>
        <end position="1495"/>
    </location>
</feature>
<keyword evidence="1" id="KW-1133">Transmembrane helix</keyword>
<organism evidence="3 4">
    <name type="scientific">Arenimonas caeni</name>
    <dbReference type="NCBI Taxonomy" id="2058085"/>
    <lineage>
        <taxon>Bacteria</taxon>
        <taxon>Pseudomonadati</taxon>
        <taxon>Pseudomonadota</taxon>
        <taxon>Gammaproteobacteria</taxon>
        <taxon>Lysobacterales</taxon>
        <taxon>Lysobacteraceae</taxon>
        <taxon>Arenimonas</taxon>
    </lineage>
</organism>
<name>A0A2P6M5N7_9GAMM</name>
<dbReference type="PROSITE" id="PS51782">
    <property type="entry name" value="LYSM"/>
    <property type="match status" value="1"/>
</dbReference>
<evidence type="ECO:0000313" key="3">
    <source>
        <dbReference type="EMBL" id="PRH81215.1"/>
    </source>
</evidence>
<accession>A0A2P6M5N7</accession>
<dbReference type="GO" id="GO:0005509">
    <property type="term" value="F:calcium ion binding"/>
    <property type="evidence" value="ECO:0007669"/>
    <property type="project" value="InterPro"/>
</dbReference>
<feature type="non-terminal residue" evidence="3">
    <location>
        <position position="2072"/>
    </location>
</feature>
<dbReference type="Gene3D" id="2.180.10.10">
    <property type="entry name" value="RHS repeat-associated core"/>
    <property type="match status" value="2"/>
</dbReference>
<protein>
    <recommendedName>
        <fullName evidence="2">LysM domain-containing protein</fullName>
    </recommendedName>
</protein>
<dbReference type="SUPFAM" id="SSF49313">
    <property type="entry name" value="Cadherin-like"/>
    <property type="match status" value="6"/>
</dbReference>
<dbReference type="InterPro" id="IPR015919">
    <property type="entry name" value="Cadherin-like_sf"/>
</dbReference>
<feature type="domain" description="LysM" evidence="2">
    <location>
        <begin position="1384"/>
        <end position="1431"/>
    </location>
</feature>
<dbReference type="InterPro" id="IPR036779">
    <property type="entry name" value="LysM_dom_sf"/>
</dbReference>
<reference evidence="3 4" key="1">
    <citation type="submission" date="2018-03" db="EMBL/GenBank/DDBJ databases">
        <title>Arenimonas caeni sp. nov., isolated from activated sludge.</title>
        <authorList>
            <person name="Liu H."/>
        </authorList>
    </citation>
    <scope>NUCLEOTIDE SEQUENCE [LARGE SCALE GENOMIC DNA]</scope>
    <source>
        <strain evidence="4">z29</strain>
    </source>
</reference>
<sequence length="2072" mass="219386">MVNFGRASTALGHIQRFDYDSRGLMLLSRSAAGVEMNYSYDAFGNKVLERTGLNHQMTWEFDVHGRAIDHKDLGGRDYNYSYQANGQLSTETSSSLGLTRSVTYYANGLVKRVQLSAGEFTEYEYDAAGNRTYERNYNAALEVDVVTRVSYDSHNRVSRVTSDDMWANGQRFLDLEYAYDAVGNRRRVVAHSGYGPGVTPIVAANSAPIRTANPASVNLKVGQATEWRWHPADYFSDPEGQDLGFTVTQGATGALPAWLNYRRDEVTGEWVFTYSGSGTAGQSASIQIKATDPSGATAVATFTASLKTGNTAPVVIGSGSLSYLIKTGQPFGQEYLLSELFRDADIGDQLSLSLVGQVPAWLSVVSTGDAVLVNGTPGSGHVGASSFKLRATDLSGATRDITVSLDVKAPVAPTAFAVPNATAYAGSSFTFERDLSLVFTDVNGDDFTVEADRPGGSALPYWLDVAIEGEGAAARLVVNSNGVPSNLAHNSSITVRFTATDSDGMSSSTTLTIDIVNLALNQAPVYTSGTVSNQFLVAGSPWSYTIPTNAFVDPEGSPVSLSAVKVTWVEEPSPGPGEPGFSYWQVDPLPSWLTFNPTTRTFSGTAPSEQEFSVRIRAADEYNKFVDRMFLVSVGPNQAPYVSSPIADKVVQAGNNWSYTVPSGTFTDPNGQTLTYSASGMPSGMTFNAGTRKFTYNNAASGTYSITVTANDGAGGTASDTFILTVNVAPTVANPIPNRSGHSGVAWSYTVPSNTFQDGNNHSLTYSASGMPSGMTFNASTRTFNYASPVSGTYNITVTASDGYGGSVSDTFTLTVTTPPNSPPVVASPIPDQTVQRSQTWYFAFYAGTFSDPNGHTLTYTASGMPFGMAFNSATRSFIYDAPYVTANRSHTITVTANDGHGGTVSDSFVLTILASGGGGGGGGGGPGGPLDPQSQPLITSRNSIFEQAASTDESMAMSLMEPEMVQTTSMSSTGGLNREEAWFTYDAENRVKIVNGKLENGQILTEAPRLGRPSYLVQYDALGREIAQISQGDFGQTIHSQTYTERGERLRSSYATTANAYAVSTVNHYDEAGRLTKSVGYFPPGQTLAVKDGEGMIVGVDIGGLLAEATLYTYDADGRVVSQQTLGRRANATPAPLQDPAADQRFQWVQIIAPNGFVADPVKQSTDLSVLTLLEGVHYTTAGGASGYDAAGRLTTYRYIKHAPTWVGSSGYSSQANQTFTHTYTFTYQNRTGYLEASITGTSSNSSFKTTTSTSTYDAAGRRSQVVDKTPIPDTDDLESRRKFAYNADGQIIRRQDHYKDDGQWVQGKDEGANKLQNIAPRLISQADWDALTKAEREAWYDKRDNHLMTYVSGQLVATQDQAGKLDVLGQLTGFSNTSLGRSQVQVQQGDTLKSIAARVYGNDQLWYVLADANGLGGDDALVAGSTLTVPEVKTSLNDASTFKPYDPGEITGPTTPSLPYIPPPDQGCGAIGQIIMVVVTIVVTVYTAGLGTAGITAAGNTFGQIMAAGIGSMGSSMGLAAASAFVGSVAGQAIGSGLGVASFSWRSAASSGLAAGLTAGLGKLELLSKITGKLGAFGETAFGQGVVSGISSNLVRQATDRIAGVDTSFSWKSVAISAVSAGIGSTVAGAVGSRLNLETETGQMVKDFVGGAAGGLVSHHLRRQVGLDKGANYGMVLADAFGTMLANRMTTQHKIAADNEVADRELREEIARYFEASDGYLIATAPARDMSLEEDHSWRAFEGVNHNWGIPGADPQPAGVDGLLAKESALLEEVVAFLDESIADARHIKPAHDESFDRVSLAEQAFVVLGGYMQGTIDSVIGVVGLVSSGFVDYVQSGYGVHGPAGIGLWAWEKGSKAHDSLKPIIELTGAALEHEEIGPRIVDYAYQYWETLPKADKAIFGGGLIADVALTLVTGYGAAKLTERSLSVADTAIDAVDSTSKLTSFGLKLKRLFGLDQALRAVTRVETPGAEALLGQLEGIGYRATGRSKIAALAESNPGQAAALSRLINGARADEARGLVYAFERMTARGYTLVDNDFRYGGGRNHGIDMVFRSPNGGFAVDARPKLTT</sequence>
<evidence type="ECO:0000313" key="4">
    <source>
        <dbReference type="Proteomes" id="UP000241736"/>
    </source>
</evidence>
<dbReference type="GO" id="GO:0016020">
    <property type="term" value="C:membrane"/>
    <property type="evidence" value="ECO:0007669"/>
    <property type="project" value="InterPro"/>
</dbReference>
<dbReference type="SMART" id="SM00736">
    <property type="entry name" value="CADG"/>
    <property type="match status" value="7"/>
</dbReference>
<dbReference type="InterPro" id="IPR018392">
    <property type="entry name" value="LysM"/>
</dbReference>
<keyword evidence="1" id="KW-0472">Membrane</keyword>
<keyword evidence="4" id="KW-1185">Reference proteome</keyword>
<dbReference type="SMART" id="SM00257">
    <property type="entry name" value="LysM"/>
    <property type="match status" value="1"/>
</dbReference>
<dbReference type="InterPro" id="IPR006644">
    <property type="entry name" value="Cadg"/>
</dbReference>
<proteinExistence type="predicted"/>
<dbReference type="Pfam" id="PF05345">
    <property type="entry name" value="He_PIG"/>
    <property type="match status" value="5"/>
</dbReference>
<gene>
    <name evidence="3" type="ORF">C6N40_13795</name>
</gene>
<dbReference type="EMBL" id="PVLF01000040">
    <property type="protein sequence ID" value="PRH81215.1"/>
    <property type="molecule type" value="Genomic_DNA"/>
</dbReference>
<evidence type="ECO:0000256" key="1">
    <source>
        <dbReference type="SAM" id="Phobius"/>
    </source>
</evidence>
<feature type="transmembrane region" description="Helical" evidence="1">
    <location>
        <begin position="1507"/>
        <end position="1528"/>
    </location>
</feature>
<dbReference type="InterPro" id="IPR013783">
    <property type="entry name" value="Ig-like_fold"/>
</dbReference>
<dbReference type="Pfam" id="PF01476">
    <property type="entry name" value="LysM"/>
    <property type="match status" value="1"/>
</dbReference>